<evidence type="ECO:0000259" key="2">
    <source>
        <dbReference type="PROSITE" id="PS50110"/>
    </source>
</evidence>
<protein>
    <submittedName>
        <fullName evidence="3">DUF3369 domain-containing protein</fullName>
    </submittedName>
</protein>
<dbReference type="OrthoDB" id="9787688at2"/>
<evidence type="ECO:0000256" key="1">
    <source>
        <dbReference type="PROSITE-ProRule" id="PRU00169"/>
    </source>
</evidence>
<sequence>MTDQFLFADEPASSTHSEAKEPFHILVVDDDEEIHVITRMALSDFKLDKRPLQFHSAYSGEEAKRMLQERDDFALMLLDVVMESDHAGLEIARWTREVLKNHLVRIVLRTGQPGQAPEEEVIAKYDIDDYKEKTELTYRKLVTLMYSSLRAFRDLQSIERYKSGLERIIKASAEIFCAKSVNQLSQGILEQLVALLTRSDAAAYCKLNLEGYTASGQDDEPFSIIAATGKYQAQVGHILQQKNDQKIIQSLRQRKEHVAYEIHNETYYGLYRTSAKHFYLLYIQGISELSDNDKNLLTLFMNNTAIAFEHAELISQQR</sequence>
<dbReference type="RefSeq" id="WP_143236363.1">
    <property type="nucleotide sequence ID" value="NZ_VJWL01000004.1"/>
</dbReference>
<dbReference type="InterPro" id="IPR001789">
    <property type="entry name" value="Sig_transdc_resp-reg_receiver"/>
</dbReference>
<dbReference type="Proteomes" id="UP000320359">
    <property type="component" value="Unassembled WGS sequence"/>
</dbReference>
<dbReference type="SUPFAM" id="SSF52172">
    <property type="entry name" value="CheY-like"/>
    <property type="match status" value="1"/>
</dbReference>
<accession>A0A552WYY4</accession>
<dbReference type="PROSITE" id="PS50110">
    <property type="entry name" value="RESPONSE_REGULATORY"/>
    <property type="match status" value="1"/>
</dbReference>
<dbReference type="EMBL" id="VJWL01000004">
    <property type="protein sequence ID" value="TRW48041.1"/>
    <property type="molecule type" value="Genomic_DNA"/>
</dbReference>
<name>A0A552WYY4_9GAMM</name>
<dbReference type="InterPro" id="IPR011006">
    <property type="entry name" value="CheY-like_superfamily"/>
</dbReference>
<feature type="domain" description="Response regulatory" evidence="2">
    <location>
        <begin position="24"/>
        <end position="148"/>
    </location>
</feature>
<dbReference type="Pfam" id="PF11849">
    <property type="entry name" value="DUF3369"/>
    <property type="match status" value="1"/>
</dbReference>
<feature type="modified residue" description="4-aspartylphosphate" evidence="1">
    <location>
        <position position="79"/>
    </location>
</feature>
<dbReference type="SMART" id="SM00448">
    <property type="entry name" value="REC"/>
    <property type="match status" value="1"/>
</dbReference>
<dbReference type="Gene3D" id="3.40.50.2300">
    <property type="match status" value="1"/>
</dbReference>
<dbReference type="GO" id="GO:0000160">
    <property type="term" value="P:phosphorelay signal transduction system"/>
    <property type="evidence" value="ECO:0007669"/>
    <property type="project" value="InterPro"/>
</dbReference>
<organism evidence="3 4">
    <name type="scientific">Aliidiomarina halalkaliphila</name>
    <dbReference type="NCBI Taxonomy" id="2593535"/>
    <lineage>
        <taxon>Bacteria</taxon>
        <taxon>Pseudomonadati</taxon>
        <taxon>Pseudomonadota</taxon>
        <taxon>Gammaproteobacteria</taxon>
        <taxon>Alteromonadales</taxon>
        <taxon>Idiomarinaceae</taxon>
        <taxon>Aliidiomarina</taxon>
    </lineage>
</organism>
<keyword evidence="4" id="KW-1185">Reference proteome</keyword>
<keyword evidence="1" id="KW-0597">Phosphoprotein</keyword>
<gene>
    <name evidence="3" type="ORF">FM042_10285</name>
</gene>
<proteinExistence type="predicted"/>
<evidence type="ECO:0000313" key="3">
    <source>
        <dbReference type="EMBL" id="TRW48041.1"/>
    </source>
</evidence>
<dbReference type="AlphaFoldDB" id="A0A552WYY4"/>
<dbReference type="InterPro" id="IPR021800">
    <property type="entry name" value="DUF3369"/>
</dbReference>
<comment type="caution">
    <text evidence="3">The sequence shown here is derived from an EMBL/GenBank/DDBJ whole genome shotgun (WGS) entry which is preliminary data.</text>
</comment>
<reference evidence="3 4" key="1">
    <citation type="submission" date="2019-07" db="EMBL/GenBank/DDBJ databases">
        <authorList>
            <person name="Yang M."/>
            <person name="Zhao D."/>
            <person name="Xiang H."/>
        </authorList>
    </citation>
    <scope>NUCLEOTIDE SEQUENCE [LARGE SCALE GENOMIC DNA]</scope>
    <source>
        <strain evidence="3 4">IM1326</strain>
    </source>
</reference>
<evidence type="ECO:0000313" key="4">
    <source>
        <dbReference type="Proteomes" id="UP000320359"/>
    </source>
</evidence>